<dbReference type="PANTHER" id="PTHR38849">
    <property type="entry name" value="SMALL SECRETED PROTEIN"/>
    <property type="match status" value="1"/>
</dbReference>
<proteinExistence type="predicted"/>
<name>A0AAJ0C4F3_9PEZI</name>
<evidence type="ECO:0000256" key="1">
    <source>
        <dbReference type="SAM" id="SignalP"/>
    </source>
</evidence>
<keyword evidence="1" id="KW-0732">Signal</keyword>
<sequence>MFFKTAFIFSLAVSALALPASSDSRRVKRADVLKSQSYADFQVSDGVAGNALAEVNANFPIDATDLANVSDNDEDIINAARKTAEAAETDAGGFNDAIDAAGGTKTAAGKALQVGKIKNKVLKLQLEVLALQIAQAKGGKDNSAKITQEQTKLQNNIKLDTGAKGQASQSVDFKG</sequence>
<gene>
    <name evidence="2" type="ORF">QBC33DRAFT_335464</name>
</gene>
<accession>A0AAJ0C4F3</accession>
<evidence type="ECO:0008006" key="4">
    <source>
        <dbReference type="Google" id="ProtNLM"/>
    </source>
</evidence>
<dbReference type="Proteomes" id="UP001244011">
    <property type="component" value="Unassembled WGS sequence"/>
</dbReference>
<dbReference type="PANTHER" id="PTHR38849:SF1">
    <property type="entry name" value="SMALL SECRETED PROTEIN"/>
    <property type="match status" value="1"/>
</dbReference>
<evidence type="ECO:0000313" key="2">
    <source>
        <dbReference type="EMBL" id="KAK1769741.1"/>
    </source>
</evidence>
<reference evidence="2" key="1">
    <citation type="submission" date="2023-06" db="EMBL/GenBank/DDBJ databases">
        <title>Genome-scale phylogeny and comparative genomics of the fungal order Sordariales.</title>
        <authorList>
            <consortium name="Lawrence Berkeley National Laboratory"/>
            <person name="Hensen N."/>
            <person name="Bonometti L."/>
            <person name="Westerberg I."/>
            <person name="Brannstrom I.O."/>
            <person name="Guillou S."/>
            <person name="Cros-Aarteil S."/>
            <person name="Calhoun S."/>
            <person name="Haridas S."/>
            <person name="Kuo A."/>
            <person name="Mondo S."/>
            <person name="Pangilinan J."/>
            <person name="Riley R."/>
            <person name="Labutti K."/>
            <person name="Andreopoulos B."/>
            <person name="Lipzen A."/>
            <person name="Chen C."/>
            <person name="Yanf M."/>
            <person name="Daum C."/>
            <person name="Ng V."/>
            <person name="Clum A."/>
            <person name="Steindorff A."/>
            <person name="Ohm R."/>
            <person name="Martin F."/>
            <person name="Silar P."/>
            <person name="Natvig D."/>
            <person name="Lalanne C."/>
            <person name="Gautier V."/>
            <person name="Ament-Velasquez S.L."/>
            <person name="Kruys A."/>
            <person name="Hutchinson M.I."/>
            <person name="Powell A.J."/>
            <person name="Barry K."/>
            <person name="Miller A.N."/>
            <person name="Grigoriev I.V."/>
            <person name="Debuchy R."/>
            <person name="Gladieux P."/>
            <person name="Thoren M.H."/>
            <person name="Johannesson H."/>
        </authorList>
    </citation>
    <scope>NUCLEOTIDE SEQUENCE</scope>
    <source>
        <strain evidence="2">8032-3</strain>
    </source>
</reference>
<protein>
    <recommendedName>
        <fullName evidence="4">Small secreted protein</fullName>
    </recommendedName>
</protein>
<dbReference type="RefSeq" id="XP_060285954.1">
    <property type="nucleotide sequence ID" value="XM_060423701.1"/>
</dbReference>
<organism evidence="2 3">
    <name type="scientific">Phialemonium atrogriseum</name>
    <dbReference type="NCBI Taxonomy" id="1093897"/>
    <lineage>
        <taxon>Eukaryota</taxon>
        <taxon>Fungi</taxon>
        <taxon>Dikarya</taxon>
        <taxon>Ascomycota</taxon>
        <taxon>Pezizomycotina</taxon>
        <taxon>Sordariomycetes</taxon>
        <taxon>Sordariomycetidae</taxon>
        <taxon>Cephalothecales</taxon>
        <taxon>Cephalothecaceae</taxon>
        <taxon>Phialemonium</taxon>
    </lineage>
</organism>
<comment type="caution">
    <text evidence="2">The sequence shown here is derived from an EMBL/GenBank/DDBJ whole genome shotgun (WGS) entry which is preliminary data.</text>
</comment>
<dbReference type="AlphaFoldDB" id="A0AAJ0C4F3"/>
<dbReference type="EMBL" id="MU839002">
    <property type="protein sequence ID" value="KAK1769741.1"/>
    <property type="molecule type" value="Genomic_DNA"/>
</dbReference>
<feature type="chain" id="PRO_5042565812" description="Small secreted protein" evidence="1">
    <location>
        <begin position="18"/>
        <end position="175"/>
    </location>
</feature>
<feature type="signal peptide" evidence="1">
    <location>
        <begin position="1"/>
        <end position="17"/>
    </location>
</feature>
<keyword evidence="3" id="KW-1185">Reference proteome</keyword>
<dbReference type="GeneID" id="85306888"/>
<evidence type="ECO:0000313" key="3">
    <source>
        <dbReference type="Proteomes" id="UP001244011"/>
    </source>
</evidence>